<proteinExistence type="predicted"/>
<sequence>MFLTFPVQDLSGRVTKIVFHDESNVYIHPRLDQGQCGPLGLGSCLIPRHFMLLVGVHWRCFHDGTVGIRINDLASVYLIDMIRNALSPEYKREMEQAVADYDNTPRIRAQPPSFFEVFQRLFNL</sequence>
<evidence type="ECO:0000313" key="2">
    <source>
        <dbReference type="Proteomes" id="UP000762676"/>
    </source>
</evidence>
<dbReference type="AlphaFoldDB" id="A0AAV4GQV1"/>
<accession>A0AAV4GQV1</accession>
<name>A0AAV4GQV1_9GAST</name>
<keyword evidence="2" id="KW-1185">Reference proteome</keyword>
<dbReference type="Proteomes" id="UP000762676">
    <property type="component" value="Unassembled WGS sequence"/>
</dbReference>
<reference evidence="1 2" key="1">
    <citation type="journal article" date="2021" name="Elife">
        <title>Chloroplast acquisition without the gene transfer in kleptoplastic sea slugs, Plakobranchus ocellatus.</title>
        <authorList>
            <person name="Maeda T."/>
            <person name="Takahashi S."/>
            <person name="Yoshida T."/>
            <person name="Shimamura S."/>
            <person name="Takaki Y."/>
            <person name="Nagai Y."/>
            <person name="Toyoda A."/>
            <person name="Suzuki Y."/>
            <person name="Arimoto A."/>
            <person name="Ishii H."/>
            <person name="Satoh N."/>
            <person name="Nishiyama T."/>
            <person name="Hasebe M."/>
            <person name="Maruyama T."/>
            <person name="Minagawa J."/>
            <person name="Obokata J."/>
            <person name="Shigenobu S."/>
        </authorList>
    </citation>
    <scope>NUCLEOTIDE SEQUENCE [LARGE SCALE GENOMIC DNA]</scope>
</reference>
<dbReference type="EMBL" id="BMAT01012192">
    <property type="protein sequence ID" value="GFR87689.1"/>
    <property type="molecule type" value="Genomic_DNA"/>
</dbReference>
<organism evidence="1 2">
    <name type="scientific">Elysia marginata</name>
    <dbReference type="NCBI Taxonomy" id="1093978"/>
    <lineage>
        <taxon>Eukaryota</taxon>
        <taxon>Metazoa</taxon>
        <taxon>Spiralia</taxon>
        <taxon>Lophotrochozoa</taxon>
        <taxon>Mollusca</taxon>
        <taxon>Gastropoda</taxon>
        <taxon>Heterobranchia</taxon>
        <taxon>Euthyneura</taxon>
        <taxon>Panpulmonata</taxon>
        <taxon>Sacoglossa</taxon>
        <taxon>Placobranchoidea</taxon>
        <taxon>Plakobranchidae</taxon>
        <taxon>Elysia</taxon>
    </lineage>
</organism>
<gene>
    <name evidence="1" type="ORF">ElyMa_006083000</name>
</gene>
<protein>
    <submittedName>
        <fullName evidence="1">Uncharacterized protein</fullName>
    </submittedName>
</protein>
<evidence type="ECO:0000313" key="1">
    <source>
        <dbReference type="EMBL" id="GFR87689.1"/>
    </source>
</evidence>
<comment type="caution">
    <text evidence="1">The sequence shown here is derived from an EMBL/GenBank/DDBJ whole genome shotgun (WGS) entry which is preliminary data.</text>
</comment>